<evidence type="ECO:0000313" key="1">
    <source>
        <dbReference type="EMBL" id="KAK1789309.1"/>
    </source>
</evidence>
<feature type="non-terminal residue" evidence="1">
    <location>
        <position position="1"/>
    </location>
</feature>
<sequence>MSAPRACVRLQALNHGLRLRCELAVVSMMQAVLIMLLAVPNPSAIRRPGIPHQWHPAAQLDTGETGGMKCVWAHAKLNRKKGKQRQRDVAREFQKVLPMEKTPEVEGQRLNCTRKMSVTSGSYSAGCLQESHELCTVVCQNECAGFHGKHEFQHSEQGFRLGSQQEQSASGDRHAKARHGQSLMAAARAQDVPFSCPQVQFRRETSVQMSRLSMARFHIGQLNHFW</sequence>
<comment type="caution">
    <text evidence="1">The sequence shown here is derived from an EMBL/GenBank/DDBJ whole genome shotgun (WGS) entry which is preliminary data.</text>
</comment>
<name>A0AAD8Z0Q7_9TELE</name>
<evidence type="ECO:0000313" key="2">
    <source>
        <dbReference type="Proteomes" id="UP001239994"/>
    </source>
</evidence>
<proteinExistence type="predicted"/>
<dbReference type="EMBL" id="JAROKS010000022">
    <property type="protein sequence ID" value="KAK1789309.1"/>
    <property type="molecule type" value="Genomic_DNA"/>
</dbReference>
<organism evidence="1 2">
    <name type="scientific">Electrophorus voltai</name>
    <dbReference type="NCBI Taxonomy" id="2609070"/>
    <lineage>
        <taxon>Eukaryota</taxon>
        <taxon>Metazoa</taxon>
        <taxon>Chordata</taxon>
        <taxon>Craniata</taxon>
        <taxon>Vertebrata</taxon>
        <taxon>Euteleostomi</taxon>
        <taxon>Actinopterygii</taxon>
        <taxon>Neopterygii</taxon>
        <taxon>Teleostei</taxon>
        <taxon>Ostariophysi</taxon>
        <taxon>Gymnotiformes</taxon>
        <taxon>Gymnotoidei</taxon>
        <taxon>Gymnotidae</taxon>
        <taxon>Electrophorus</taxon>
    </lineage>
</organism>
<dbReference type="Proteomes" id="UP001239994">
    <property type="component" value="Unassembled WGS sequence"/>
</dbReference>
<dbReference type="AlphaFoldDB" id="A0AAD8Z0Q7"/>
<keyword evidence="2" id="KW-1185">Reference proteome</keyword>
<protein>
    <submittedName>
        <fullName evidence="1">Uncharacterized protein</fullName>
    </submittedName>
</protein>
<accession>A0AAD8Z0Q7</accession>
<gene>
    <name evidence="1" type="ORF">P4O66_015240</name>
</gene>
<reference evidence="1" key="1">
    <citation type="submission" date="2023-03" db="EMBL/GenBank/DDBJ databases">
        <title>Electrophorus voltai genome.</title>
        <authorList>
            <person name="Bian C."/>
        </authorList>
    </citation>
    <scope>NUCLEOTIDE SEQUENCE</scope>
    <source>
        <strain evidence="1">CB-2022</strain>
        <tissue evidence="1">Muscle</tissue>
    </source>
</reference>